<accession>A0A095CAA9</accession>
<dbReference type="SUPFAM" id="SSF48726">
    <property type="entry name" value="Immunoglobulin"/>
    <property type="match status" value="1"/>
</dbReference>
<reference evidence="2" key="1">
    <citation type="journal article" date="2012" name="Nat. Genet.">
        <title>Whole-genome sequence of Schistosoma haematobium.</title>
        <authorList>
            <person name="Young N.D."/>
            <person name="Jex A.R."/>
            <person name="Li B."/>
            <person name="Liu S."/>
            <person name="Yang L."/>
            <person name="Xiong Z."/>
            <person name="Li Y."/>
            <person name="Cantacessi C."/>
            <person name="Hall R.S."/>
            <person name="Xu X."/>
            <person name="Chen F."/>
            <person name="Wu X."/>
            <person name="Zerlotini A."/>
            <person name="Oliveira G."/>
            <person name="Hofmann A."/>
            <person name="Zhang G."/>
            <person name="Fang X."/>
            <person name="Kang Y."/>
            <person name="Campbell B.E."/>
            <person name="Loukas A."/>
            <person name="Ranganathan S."/>
            <person name="Rollinson D."/>
            <person name="Rinaldi G."/>
            <person name="Brindley P.J."/>
            <person name="Yang H."/>
            <person name="Wang J."/>
            <person name="Wang J."/>
            <person name="Gasser R.B."/>
        </authorList>
    </citation>
    <scope>NUCLEOTIDE SEQUENCE [LARGE SCALE GENOMIC DNA]</scope>
</reference>
<gene>
    <name evidence="2" type="ORF">MS3_07684</name>
</gene>
<evidence type="ECO:0000259" key="1">
    <source>
        <dbReference type="SMART" id="SM00409"/>
    </source>
</evidence>
<evidence type="ECO:0000313" key="2">
    <source>
        <dbReference type="EMBL" id="KGB39263.1"/>
    </source>
</evidence>
<dbReference type="InterPro" id="IPR036179">
    <property type="entry name" value="Ig-like_dom_sf"/>
</dbReference>
<dbReference type="EMBL" id="KL251165">
    <property type="protein sequence ID" value="KGB39263.1"/>
    <property type="molecule type" value="Genomic_DNA"/>
</dbReference>
<dbReference type="STRING" id="6185.A0A095CAA9"/>
<dbReference type="SMART" id="SM00409">
    <property type="entry name" value="IG"/>
    <property type="match status" value="1"/>
</dbReference>
<dbReference type="AlphaFoldDB" id="A0A095CAA9"/>
<proteinExistence type="predicted"/>
<organism evidence="2">
    <name type="scientific">Schistosoma haematobium</name>
    <name type="common">Blood fluke</name>
    <dbReference type="NCBI Taxonomy" id="6185"/>
    <lineage>
        <taxon>Eukaryota</taxon>
        <taxon>Metazoa</taxon>
        <taxon>Spiralia</taxon>
        <taxon>Lophotrochozoa</taxon>
        <taxon>Platyhelminthes</taxon>
        <taxon>Trematoda</taxon>
        <taxon>Digenea</taxon>
        <taxon>Strigeidida</taxon>
        <taxon>Schistosomatoidea</taxon>
        <taxon>Schistosomatidae</taxon>
        <taxon>Schistosoma</taxon>
    </lineage>
</organism>
<feature type="domain" description="Immunoglobulin" evidence="1">
    <location>
        <begin position="57"/>
        <end position="130"/>
    </location>
</feature>
<dbReference type="Gene3D" id="2.60.40.10">
    <property type="entry name" value="Immunoglobulins"/>
    <property type="match status" value="1"/>
</dbReference>
<protein>
    <recommendedName>
        <fullName evidence="1">Immunoglobulin domain-containing protein</fullName>
    </recommendedName>
</protein>
<dbReference type="InterPro" id="IPR013783">
    <property type="entry name" value="Ig-like_fold"/>
</dbReference>
<dbReference type="InterPro" id="IPR003599">
    <property type="entry name" value="Ig_sub"/>
</dbReference>
<name>A0A095CAA9_SCHHA</name>
<sequence>MSVNFIFLHGRKDFKHFSCILLPVLIQLFGSFFCFTEIKYCLHDSASDTRQPRSPTRLGYLIRVGQSLNLTCPGDAVFYQWSLVDQPSQILSEEQFYTIKSATLKDSNRYICHAVHGYGRSSVEMSVRVIDFSSITAQHECAVGSKTGNVNTNVSSNDKYDL</sequence>